<dbReference type="NCBIfam" id="TIGR00112">
    <property type="entry name" value="proC"/>
    <property type="match status" value="1"/>
</dbReference>
<dbReference type="GO" id="GO:0055129">
    <property type="term" value="P:L-proline biosynthetic process"/>
    <property type="evidence" value="ECO:0007669"/>
    <property type="project" value="UniProtKB-UniRule"/>
</dbReference>
<dbReference type="PANTHER" id="PTHR11645:SF0">
    <property type="entry name" value="PYRROLINE-5-CARBOXYLATE REDUCTASE 3"/>
    <property type="match status" value="1"/>
</dbReference>
<evidence type="ECO:0000259" key="8">
    <source>
        <dbReference type="Pfam" id="PF14748"/>
    </source>
</evidence>
<feature type="binding site" evidence="6">
    <location>
        <begin position="67"/>
        <end position="70"/>
    </location>
    <ligand>
        <name>NADP(+)</name>
        <dbReference type="ChEBI" id="CHEBI:58349"/>
    </ligand>
</feature>
<gene>
    <name evidence="4 9" type="primary">proC</name>
    <name evidence="9" type="ordered locus">Arad_12144</name>
</gene>
<dbReference type="InterPro" id="IPR008927">
    <property type="entry name" value="6-PGluconate_DH-like_C_sf"/>
</dbReference>
<dbReference type="InterPro" id="IPR000304">
    <property type="entry name" value="Pyrroline-COOH_reductase"/>
</dbReference>
<evidence type="ECO:0000256" key="2">
    <source>
        <dbReference type="ARBA" id="ARBA00022857"/>
    </source>
</evidence>
<evidence type="ECO:0000313" key="9">
    <source>
        <dbReference type="EMBL" id="ACM31194.1"/>
    </source>
</evidence>
<dbReference type="Gene3D" id="1.10.3730.10">
    <property type="entry name" value="ProC C-terminal domain-like"/>
    <property type="match status" value="1"/>
</dbReference>
<comment type="pathway">
    <text evidence="4">Amino-acid biosynthesis; L-proline biosynthesis; L-proline from L-glutamate 5-semialdehyde: step 1/1.</text>
</comment>
<feature type="domain" description="Pyrroline-5-carboxylate reductase catalytic N-terminal" evidence="7">
    <location>
        <begin position="4"/>
        <end position="96"/>
    </location>
</feature>
<dbReference type="GO" id="GO:0004735">
    <property type="term" value="F:pyrroline-5-carboxylate reductase activity"/>
    <property type="evidence" value="ECO:0007669"/>
    <property type="project" value="UniProtKB-UniRule"/>
</dbReference>
<sequence length="268" mass="28137">MAHVVLIGAGNMGFAMLRKWSKLGQHHLTIVEPNAALRARAAETDARTYASADDLPVAFQADVAVIATKPQVVGDVVERYSALLADGGFFISVAAGIGIRKMALRAKRPAAIIRCMPNTPAAIAEGMIVCCPSAETTFVQRALAEELLSSIGRVAFVDDEALMDTVTAVSGSGPAYVFHFIEALCQAGIQAGLDEELALLLAKQTVFGSAKLAIEATEPPATLREQVTSPNGTTAAALDVLMEDGKGLRHLIEAAVQAARRRSVELGS</sequence>
<dbReference type="Pfam" id="PF14748">
    <property type="entry name" value="P5CR_dimer"/>
    <property type="match status" value="1"/>
</dbReference>
<evidence type="ECO:0000259" key="7">
    <source>
        <dbReference type="Pfam" id="PF03807"/>
    </source>
</evidence>
<feature type="binding site" evidence="6">
    <location>
        <begin position="7"/>
        <end position="12"/>
    </location>
    <ligand>
        <name>NADP(+)</name>
        <dbReference type="ChEBI" id="CHEBI:58349"/>
    </ligand>
</feature>
<dbReference type="KEGG" id="ara:Arad_12144"/>
<keyword evidence="4" id="KW-0641">Proline biosynthesis</keyword>
<organism evidence="9 10">
    <name type="scientific">Rhizobium rhizogenes (strain K84 / ATCC BAA-868)</name>
    <name type="common">Agrobacterium radiobacter</name>
    <dbReference type="NCBI Taxonomy" id="311403"/>
    <lineage>
        <taxon>Bacteria</taxon>
        <taxon>Pseudomonadati</taxon>
        <taxon>Pseudomonadota</taxon>
        <taxon>Alphaproteobacteria</taxon>
        <taxon>Hyphomicrobiales</taxon>
        <taxon>Rhizobiaceae</taxon>
        <taxon>Rhizobium/Agrobacterium group</taxon>
        <taxon>Rhizobium</taxon>
    </lineage>
</organism>
<dbReference type="SUPFAM" id="SSF51735">
    <property type="entry name" value="NAD(P)-binding Rossmann-fold domains"/>
    <property type="match status" value="1"/>
</dbReference>
<reference evidence="9 10" key="1">
    <citation type="journal article" date="2009" name="J. Bacteriol.">
        <title>Genome sequences of three Agrobacterium biovars help elucidate the evolution of multichromosome genomes in bacteria.</title>
        <authorList>
            <person name="Slater S.C."/>
            <person name="Goldman B.S."/>
            <person name="Goodner B."/>
            <person name="Setubal J.C."/>
            <person name="Farrand S.K."/>
            <person name="Nester E.W."/>
            <person name="Burr T.J."/>
            <person name="Banta L."/>
            <person name="Dickerman A.W."/>
            <person name="Paulsen I."/>
            <person name="Otten L."/>
            <person name="Suen G."/>
            <person name="Welch R."/>
            <person name="Almeida N.F."/>
            <person name="Arnold F."/>
            <person name="Burton O.T."/>
            <person name="Du Z."/>
            <person name="Ewing A."/>
            <person name="Godsy E."/>
            <person name="Heisel S."/>
            <person name="Houmiel K.L."/>
            <person name="Jhaveri J."/>
            <person name="Lu J."/>
            <person name="Miller N.M."/>
            <person name="Norton S."/>
            <person name="Chen Q."/>
            <person name="Phoolcharoen W."/>
            <person name="Ohlin V."/>
            <person name="Ondrusek D."/>
            <person name="Pride N."/>
            <person name="Stricklin S.L."/>
            <person name="Sun J."/>
            <person name="Wheeler C."/>
            <person name="Wilson L."/>
            <person name="Zhu H."/>
            <person name="Wood D.W."/>
        </authorList>
    </citation>
    <scope>NUCLEOTIDE SEQUENCE [LARGE SCALE GENOMIC DNA]</scope>
    <source>
        <strain evidence="10">K84 / ATCC BAA-868</strain>
        <plasmid evidence="9 10">pAtK84c</plasmid>
    </source>
</reference>
<proteinExistence type="inferred from homology"/>
<keyword evidence="3 4" id="KW-0560">Oxidoreductase</keyword>
<dbReference type="PANTHER" id="PTHR11645">
    <property type="entry name" value="PYRROLINE-5-CARBOXYLATE REDUCTASE"/>
    <property type="match status" value="1"/>
</dbReference>
<dbReference type="Gene3D" id="3.40.50.720">
    <property type="entry name" value="NAD(P)-binding Rossmann-like Domain"/>
    <property type="match status" value="1"/>
</dbReference>
<evidence type="ECO:0000256" key="3">
    <source>
        <dbReference type="ARBA" id="ARBA00023002"/>
    </source>
</evidence>
<dbReference type="GO" id="GO:0005737">
    <property type="term" value="C:cytoplasm"/>
    <property type="evidence" value="ECO:0007669"/>
    <property type="project" value="UniProtKB-SubCell"/>
</dbReference>
<keyword evidence="4" id="KW-0963">Cytoplasm</keyword>
<dbReference type="Pfam" id="PF03807">
    <property type="entry name" value="F420_oxidored"/>
    <property type="match status" value="1"/>
</dbReference>
<dbReference type="EC" id="1.5.1.2" evidence="4 5"/>
<evidence type="ECO:0000313" key="10">
    <source>
        <dbReference type="Proteomes" id="UP000001600"/>
    </source>
</evidence>
<comment type="catalytic activity">
    <reaction evidence="4">
        <text>L-proline + NADP(+) = (S)-1-pyrroline-5-carboxylate + NADPH + 2 H(+)</text>
        <dbReference type="Rhea" id="RHEA:14109"/>
        <dbReference type="ChEBI" id="CHEBI:15378"/>
        <dbReference type="ChEBI" id="CHEBI:17388"/>
        <dbReference type="ChEBI" id="CHEBI:57783"/>
        <dbReference type="ChEBI" id="CHEBI:58349"/>
        <dbReference type="ChEBI" id="CHEBI:60039"/>
        <dbReference type="EC" id="1.5.1.2"/>
    </reaction>
</comment>
<comment type="catalytic activity">
    <reaction evidence="4">
        <text>L-proline + NAD(+) = (S)-1-pyrroline-5-carboxylate + NADH + 2 H(+)</text>
        <dbReference type="Rhea" id="RHEA:14105"/>
        <dbReference type="ChEBI" id="CHEBI:15378"/>
        <dbReference type="ChEBI" id="CHEBI:17388"/>
        <dbReference type="ChEBI" id="CHEBI:57540"/>
        <dbReference type="ChEBI" id="CHEBI:57945"/>
        <dbReference type="ChEBI" id="CHEBI:60039"/>
        <dbReference type="EC" id="1.5.1.2"/>
    </reaction>
</comment>
<name>B9JPX5_RHIR8</name>
<dbReference type="RefSeq" id="WP_012653190.1">
    <property type="nucleotide sequence ID" value="NC_011987.1"/>
</dbReference>
<dbReference type="PIRSF" id="PIRSF000193">
    <property type="entry name" value="Pyrrol-5-carb_rd"/>
    <property type="match status" value="1"/>
</dbReference>
<dbReference type="InterPro" id="IPR036291">
    <property type="entry name" value="NAD(P)-bd_dom_sf"/>
</dbReference>
<protein>
    <recommendedName>
        <fullName evidence="4 5">Pyrroline-5-carboxylate reductase</fullName>
        <shortName evidence="4">P5C reductase</shortName>
        <shortName evidence="4">P5CR</shortName>
        <ecNumber evidence="4 5">1.5.1.2</ecNumber>
    </recommendedName>
    <alternativeName>
        <fullName evidence="4">PCA reductase</fullName>
    </alternativeName>
</protein>
<evidence type="ECO:0000256" key="4">
    <source>
        <dbReference type="HAMAP-Rule" id="MF_01925"/>
    </source>
</evidence>
<keyword evidence="4" id="KW-0028">Amino-acid biosynthesis</keyword>
<dbReference type="EMBL" id="CP000631">
    <property type="protein sequence ID" value="ACM31194.1"/>
    <property type="molecule type" value="Genomic_DNA"/>
</dbReference>
<evidence type="ECO:0000256" key="1">
    <source>
        <dbReference type="ARBA" id="ARBA00005525"/>
    </source>
</evidence>
<keyword evidence="2 4" id="KW-0521">NADP</keyword>
<dbReference type="SUPFAM" id="SSF48179">
    <property type="entry name" value="6-phosphogluconate dehydrogenase C-terminal domain-like"/>
    <property type="match status" value="1"/>
</dbReference>
<comment type="similarity">
    <text evidence="1 4">Belongs to the pyrroline-5-carboxylate reductase family.</text>
</comment>
<dbReference type="InterPro" id="IPR028939">
    <property type="entry name" value="P5C_Rdtase_cat_N"/>
</dbReference>
<dbReference type="AlphaFoldDB" id="B9JPX5"/>
<dbReference type="HOGENOM" id="CLU_042344_0_2_5"/>
<comment type="subcellular location">
    <subcellularLocation>
        <location evidence="4">Cytoplasm</location>
    </subcellularLocation>
</comment>
<evidence type="ECO:0000256" key="6">
    <source>
        <dbReference type="PIRSR" id="PIRSR000193-1"/>
    </source>
</evidence>
<accession>B9JPX5</accession>
<dbReference type="InterPro" id="IPR029036">
    <property type="entry name" value="P5CR_dimer"/>
</dbReference>
<dbReference type="FunFam" id="1.10.3730.10:FF:000001">
    <property type="entry name" value="Pyrroline-5-carboxylate reductase"/>
    <property type="match status" value="1"/>
</dbReference>
<evidence type="ECO:0000256" key="5">
    <source>
        <dbReference type="NCBIfam" id="TIGR00112"/>
    </source>
</evidence>
<dbReference type="PRINTS" id="PR00411">
    <property type="entry name" value="PNDRDTASEI"/>
</dbReference>
<feature type="domain" description="Pyrroline-5-carboxylate reductase dimerisation" evidence="8">
    <location>
        <begin position="160"/>
        <end position="266"/>
    </location>
</feature>
<comment type="function">
    <text evidence="4">Catalyzes the reduction of 1-pyrroline-5-carboxylate (PCA) to L-proline.</text>
</comment>
<geneLocation type="plasmid" evidence="9 10">
    <name>pAtK84c</name>
</geneLocation>
<dbReference type="Proteomes" id="UP000001600">
    <property type="component" value="Plasmid pAtK84c"/>
</dbReference>
<keyword evidence="9" id="KW-0614">Plasmid</keyword>
<dbReference type="HAMAP" id="MF_01925">
    <property type="entry name" value="P5C_reductase"/>
    <property type="match status" value="1"/>
</dbReference>
<dbReference type="UniPathway" id="UPA00098">
    <property type="reaction ID" value="UER00361"/>
</dbReference>